<comment type="subcellular location">
    <subcellularLocation>
        <location evidence="1">Secreted</location>
    </subcellularLocation>
</comment>
<dbReference type="EMBL" id="JAAWWB010000008">
    <property type="protein sequence ID" value="KAG6778056.1"/>
    <property type="molecule type" value="Genomic_DNA"/>
</dbReference>
<keyword evidence="5" id="KW-1185">Reference proteome</keyword>
<dbReference type="PANTHER" id="PTHR10795">
    <property type="entry name" value="PROPROTEIN CONVERTASE SUBTILISIN/KEXIN"/>
    <property type="match status" value="1"/>
</dbReference>
<keyword evidence="3" id="KW-0732">Signal</keyword>
<evidence type="ECO:0000313" key="5">
    <source>
        <dbReference type="Proteomes" id="UP000886885"/>
    </source>
</evidence>
<dbReference type="GO" id="GO:0005576">
    <property type="term" value="C:extracellular region"/>
    <property type="evidence" value="ECO:0007669"/>
    <property type="project" value="UniProtKB-SubCell"/>
</dbReference>
<sequence>MKDNYENNVFWTGNCRKVIRARFYFKGFEADNGPLEEIGGSFFLSARDTDDHGSIVPNVSLFGMARGTARGGALYARLAIYKACWLNLCSDADGLSLNYLKMETSYGLIAGGDAAAPGVPAKTYY</sequence>
<organism evidence="4 5">
    <name type="scientific">Populus tomentosa</name>
    <name type="common">Chinese white poplar</name>
    <dbReference type="NCBI Taxonomy" id="118781"/>
    <lineage>
        <taxon>Eukaryota</taxon>
        <taxon>Viridiplantae</taxon>
        <taxon>Streptophyta</taxon>
        <taxon>Embryophyta</taxon>
        <taxon>Tracheophyta</taxon>
        <taxon>Spermatophyta</taxon>
        <taxon>Magnoliopsida</taxon>
        <taxon>eudicotyledons</taxon>
        <taxon>Gunneridae</taxon>
        <taxon>Pentapetalae</taxon>
        <taxon>rosids</taxon>
        <taxon>fabids</taxon>
        <taxon>Malpighiales</taxon>
        <taxon>Salicaceae</taxon>
        <taxon>Saliceae</taxon>
        <taxon>Populus</taxon>
    </lineage>
</organism>
<proteinExistence type="inferred from homology"/>
<dbReference type="InterPro" id="IPR045051">
    <property type="entry name" value="SBT"/>
</dbReference>
<evidence type="ECO:0000256" key="3">
    <source>
        <dbReference type="ARBA" id="ARBA00022729"/>
    </source>
</evidence>
<dbReference type="OrthoDB" id="891290at2759"/>
<gene>
    <name evidence="4" type="ORF">POTOM_017901</name>
</gene>
<evidence type="ECO:0000313" key="4">
    <source>
        <dbReference type="EMBL" id="KAG6778056.1"/>
    </source>
</evidence>
<comment type="similarity">
    <text evidence="2">Belongs to the peptidase S8 family.</text>
</comment>
<protein>
    <submittedName>
        <fullName evidence="4">Uncharacterized protein</fullName>
    </submittedName>
</protein>
<evidence type="ECO:0000256" key="2">
    <source>
        <dbReference type="ARBA" id="ARBA00011073"/>
    </source>
</evidence>
<evidence type="ECO:0000256" key="1">
    <source>
        <dbReference type="ARBA" id="ARBA00004613"/>
    </source>
</evidence>
<comment type="caution">
    <text evidence="4">The sequence shown here is derived from an EMBL/GenBank/DDBJ whole genome shotgun (WGS) entry which is preliminary data.</text>
</comment>
<reference evidence="4" key="1">
    <citation type="journal article" date="2020" name="bioRxiv">
        <title>Hybrid origin of Populus tomentosa Carr. identified through genome sequencing and phylogenomic analysis.</title>
        <authorList>
            <person name="An X."/>
            <person name="Gao K."/>
            <person name="Chen Z."/>
            <person name="Li J."/>
            <person name="Yang X."/>
            <person name="Yang X."/>
            <person name="Zhou J."/>
            <person name="Guo T."/>
            <person name="Zhao T."/>
            <person name="Huang S."/>
            <person name="Miao D."/>
            <person name="Khan W.U."/>
            <person name="Rao P."/>
            <person name="Ye M."/>
            <person name="Lei B."/>
            <person name="Liao W."/>
            <person name="Wang J."/>
            <person name="Ji L."/>
            <person name="Li Y."/>
            <person name="Guo B."/>
            <person name="Mustafa N.S."/>
            <person name="Li S."/>
            <person name="Yun Q."/>
            <person name="Keller S.R."/>
            <person name="Mao J."/>
            <person name="Zhang R."/>
            <person name="Strauss S.H."/>
        </authorList>
    </citation>
    <scope>NUCLEOTIDE SEQUENCE</scope>
    <source>
        <strain evidence="4">GM15</strain>
        <tissue evidence="4">Leaf</tissue>
    </source>
</reference>
<name>A0A8X8CW53_POPTO</name>
<dbReference type="AlphaFoldDB" id="A0A8X8CW53"/>
<dbReference type="Proteomes" id="UP000886885">
    <property type="component" value="Chromosome 4D"/>
</dbReference>
<accession>A0A8X8CW53</accession>